<dbReference type="SUPFAM" id="SSF48498">
    <property type="entry name" value="Tetracyclin repressor-like, C-terminal domain"/>
    <property type="match status" value="1"/>
</dbReference>
<feature type="domain" description="HTH tetR-type" evidence="6">
    <location>
        <begin position="25"/>
        <end position="84"/>
    </location>
</feature>
<dbReference type="Gene3D" id="1.10.357.10">
    <property type="entry name" value="Tetracycline Repressor, domain 2"/>
    <property type="match status" value="1"/>
</dbReference>
<organism evidence="7">
    <name type="scientific">Streptomyces sp. NBC_01401</name>
    <dbReference type="NCBI Taxonomy" id="2903854"/>
    <lineage>
        <taxon>Bacteria</taxon>
        <taxon>Bacillati</taxon>
        <taxon>Actinomycetota</taxon>
        <taxon>Actinomycetes</taxon>
        <taxon>Kitasatosporales</taxon>
        <taxon>Streptomycetaceae</taxon>
        <taxon>Streptomyces</taxon>
    </lineage>
</organism>
<dbReference type="Pfam" id="PF21597">
    <property type="entry name" value="TetR_C_43"/>
    <property type="match status" value="1"/>
</dbReference>
<feature type="compositionally biased region" description="Pro residues" evidence="5">
    <location>
        <begin position="1"/>
        <end position="14"/>
    </location>
</feature>
<dbReference type="InterPro" id="IPR009057">
    <property type="entry name" value="Homeodomain-like_sf"/>
</dbReference>
<feature type="DNA-binding region" description="H-T-H motif" evidence="4">
    <location>
        <begin position="47"/>
        <end position="66"/>
    </location>
</feature>
<dbReference type="PANTHER" id="PTHR30055:SF234">
    <property type="entry name" value="HTH-TYPE TRANSCRIPTIONAL REGULATOR BETI"/>
    <property type="match status" value="1"/>
</dbReference>
<gene>
    <name evidence="7" type="ORF">OG626_34030</name>
</gene>
<evidence type="ECO:0000256" key="5">
    <source>
        <dbReference type="SAM" id="MobiDB-lite"/>
    </source>
</evidence>
<keyword evidence="2 4" id="KW-0238">DNA-binding</keyword>
<dbReference type="EMBL" id="CP109535">
    <property type="protein sequence ID" value="WTY99567.1"/>
    <property type="molecule type" value="Genomic_DNA"/>
</dbReference>
<evidence type="ECO:0000256" key="1">
    <source>
        <dbReference type="ARBA" id="ARBA00023015"/>
    </source>
</evidence>
<dbReference type="PANTHER" id="PTHR30055">
    <property type="entry name" value="HTH-TYPE TRANSCRIPTIONAL REGULATOR RUTR"/>
    <property type="match status" value="1"/>
</dbReference>
<dbReference type="InterPro" id="IPR036271">
    <property type="entry name" value="Tet_transcr_reg_TetR-rel_C_sf"/>
</dbReference>
<dbReference type="InterPro" id="IPR001647">
    <property type="entry name" value="HTH_TetR"/>
</dbReference>
<feature type="region of interest" description="Disordered" evidence="5">
    <location>
        <begin position="1"/>
        <end position="23"/>
    </location>
</feature>
<sequence length="204" mass="21988">MPPNESPSVPPSESDPPRARVAEARRNRRKLIAVATRAFASGERRVPLDAIAKEAGVGIGTLYRHFPTREALVEAVYHDQTERLRSGAEGLLAAHPPARALRLWMDLFAEWAVTKHGMIETLRAVVSSGKLEYGRMREELVEVVRVLLDAGVAAGDIRADADASDVGATLAGILAVAGAPEQREQAARMLDLLRDGLRPSAASD</sequence>
<accession>A0AAU3H651</accession>
<keyword evidence="3" id="KW-0804">Transcription</keyword>
<name>A0AAU3H651_9ACTN</name>
<dbReference type="SUPFAM" id="SSF46689">
    <property type="entry name" value="Homeodomain-like"/>
    <property type="match status" value="1"/>
</dbReference>
<dbReference type="Pfam" id="PF00440">
    <property type="entry name" value="TetR_N"/>
    <property type="match status" value="1"/>
</dbReference>
<evidence type="ECO:0000256" key="3">
    <source>
        <dbReference type="ARBA" id="ARBA00023163"/>
    </source>
</evidence>
<dbReference type="InterPro" id="IPR050109">
    <property type="entry name" value="HTH-type_TetR-like_transc_reg"/>
</dbReference>
<dbReference type="GO" id="GO:0000976">
    <property type="term" value="F:transcription cis-regulatory region binding"/>
    <property type="evidence" value="ECO:0007669"/>
    <property type="project" value="TreeGrafter"/>
</dbReference>
<dbReference type="GO" id="GO:0003700">
    <property type="term" value="F:DNA-binding transcription factor activity"/>
    <property type="evidence" value="ECO:0007669"/>
    <property type="project" value="TreeGrafter"/>
</dbReference>
<dbReference type="AlphaFoldDB" id="A0AAU3H651"/>
<evidence type="ECO:0000259" key="6">
    <source>
        <dbReference type="PROSITE" id="PS50977"/>
    </source>
</evidence>
<dbReference type="PROSITE" id="PS50977">
    <property type="entry name" value="HTH_TETR_2"/>
    <property type="match status" value="1"/>
</dbReference>
<evidence type="ECO:0000313" key="7">
    <source>
        <dbReference type="EMBL" id="WTY99567.1"/>
    </source>
</evidence>
<protein>
    <submittedName>
        <fullName evidence="7">TetR/AcrR family transcriptional regulator</fullName>
    </submittedName>
</protein>
<evidence type="ECO:0000256" key="4">
    <source>
        <dbReference type="PROSITE-ProRule" id="PRU00335"/>
    </source>
</evidence>
<keyword evidence="1" id="KW-0805">Transcription regulation</keyword>
<proteinExistence type="predicted"/>
<reference evidence="7" key="1">
    <citation type="submission" date="2022-10" db="EMBL/GenBank/DDBJ databases">
        <title>The complete genomes of actinobacterial strains from the NBC collection.</title>
        <authorList>
            <person name="Joergensen T.S."/>
            <person name="Alvarez Arevalo M."/>
            <person name="Sterndorff E.B."/>
            <person name="Faurdal D."/>
            <person name="Vuksanovic O."/>
            <person name="Mourched A.-S."/>
            <person name="Charusanti P."/>
            <person name="Shaw S."/>
            <person name="Blin K."/>
            <person name="Weber T."/>
        </authorList>
    </citation>
    <scope>NUCLEOTIDE SEQUENCE</scope>
    <source>
        <strain evidence="7">NBC_01401</strain>
    </source>
</reference>
<dbReference type="InterPro" id="IPR049445">
    <property type="entry name" value="TetR_SbtR-like_C"/>
</dbReference>
<evidence type="ECO:0000256" key="2">
    <source>
        <dbReference type="ARBA" id="ARBA00023125"/>
    </source>
</evidence>